<organism evidence="1 2">
    <name type="scientific">Staphylococcus felis</name>
    <dbReference type="NCBI Taxonomy" id="46127"/>
    <lineage>
        <taxon>Bacteria</taxon>
        <taxon>Bacillati</taxon>
        <taxon>Bacillota</taxon>
        <taxon>Bacilli</taxon>
        <taxon>Bacillales</taxon>
        <taxon>Staphylococcaceae</taxon>
        <taxon>Staphylococcus</taxon>
    </lineage>
</organism>
<reference evidence="1 2" key="1">
    <citation type="submission" date="2020-12" db="EMBL/GenBank/DDBJ databases">
        <title>Genomic analysis of Staphylococcus felis from a cat with skin infection.</title>
        <authorList>
            <person name="Aslantas O."/>
            <person name="Keskin O."/>
            <person name="Buyukaltay K."/>
            <person name="Gullu Yucetepe A."/>
        </authorList>
    </citation>
    <scope>NUCLEOTIDE SEQUENCE [LARGE SCALE GENOMIC DNA]</scope>
    <source>
        <strain evidence="1 2">HARRANVET</strain>
    </source>
</reference>
<proteinExistence type="predicted"/>
<gene>
    <name evidence="1" type="ORF">I9026_13255</name>
</gene>
<evidence type="ECO:0000313" key="2">
    <source>
        <dbReference type="Proteomes" id="UP000597038"/>
    </source>
</evidence>
<protein>
    <submittedName>
        <fullName evidence="1">Uncharacterized protein</fullName>
    </submittedName>
</protein>
<keyword evidence="2" id="KW-1185">Reference proteome</keyword>
<sequence length="54" mass="6622">NPKKYPTIYHLQEERLYKDQKAAPELIYIALYHLFKYRGHFLFNHLNVENLSNE</sequence>
<dbReference type="Proteomes" id="UP000597038">
    <property type="component" value="Unassembled WGS sequence"/>
</dbReference>
<feature type="non-terminal residue" evidence="1">
    <location>
        <position position="1"/>
    </location>
</feature>
<evidence type="ECO:0000313" key="1">
    <source>
        <dbReference type="EMBL" id="MBH9582270.1"/>
    </source>
</evidence>
<dbReference type="EMBL" id="JAEDAQ010000321">
    <property type="protein sequence ID" value="MBH9582270.1"/>
    <property type="molecule type" value="Genomic_DNA"/>
</dbReference>
<comment type="caution">
    <text evidence="1">The sequence shown here is derived from an EMBL/GenBank/DDBJ whole genome shotgun (WGS) entry which is preliminary data.</text>
</comment>
<accession>A0ABS0QSL3</accession>
<name>A0ABS0QSL3_9STAP</name>